<sequence>MRIMTTLTERTRRDTATVDKILLALYDVISGPPGPRDYDRLRALFLPGARLIPAEPLTDNHVGGQVLDCEAFIEQIQPVLLAQPFYEREIARRTECFGPLVHVMSTYESRETPHGNPFVRGVNSIQLLHQDERWWVVTIMWSEESPTQPIPGRYLGLHALP</sequence>
<evidence type="ECO:0008006" key="3">
    <source>
        <dbReference type="Google" id="ProtNLM"/>
    </source>
</evidence>
<proteinExistence type="predicted"/>
<evidence type="ECO:0000313" key="1">
    <source>
        <dbReference type="EMBL" id="PXX56352.1"/>
    </source>
</evidence>
<organism evidence="1 2">
    <name type="scientific">Nocardia tenerifensis</name>
    <dbReference type="NCBI Taxonomy" id="228006"/>
    <lineage>
        <taxon>Bacteria</taxon>
        <taxon>Bacillati</taxon>
        <taxon>Actinomycetota</taxon>
        <taxon>Actinomycetes</taxon>
        <taxon>Mycobacteriales</taxon>
        <taxon>Nocardiaceae</taxon>
        <taxon>Nocardia</taxon>
    </lineage>
</organism>
<comment type="caution">
    <text evidence="1">The sequence shown here is derived from an EMBL/GenBank/DDBJ whole genome shotgun (WGS) entry which is preliminary data.</text>
</comment>
<dbReference type="EMBL" id="QJKF01000020">
    <property type="protein sequence ID" value="PXX56352.1"/>
    <property type="molecule type" value="Genomic_DNA"/>
</dbReference>
<dbReference type="SUPFAM" id="SSF54427">
    <property type="entry name" value="NTF2-like"/>
    <property type="match status" value="1"/>
</dbReference>
<protein>
    <recommendedName>
        <fullName evidence="3">SnoaL-like protein</fullName>
    </recommendedName>
</protein>
<evidence type="ECO:0000313" key="2">
    <source>
        <dbReference type="Proteomes" id="UP000247569"/>
    </source>
</evidence>
<reference evidence="1 2" key="1">
    <citation type="submission" date="2018-05" db="EMBL/GenBank/DDBJ databases">
        <title>Genomic Encyclopedia of Type Strains, Phase IV (KMG-IV): sequencing the most valuable type-strain genomes for metagenomic binning, comparative biology and taxonomic classification.</title>
        <authorList>
            <person name="Goeker M."/>
        </authorList>
    </citation>
    <scope>NUCLEOTIDE SEQUENCE [LARGE SCALE GENOMIC DNA]</scope>
    <source>
        <strain evidence="1 2">DSM 44704</strain>
    </source>
</reference>
<dbReference type="AlphaFoldDB" id="A0A318JU20"/>
<keyword evidence="2" id="KW-1185">Reference proteome</keyword>
<dbReference type="Proteomes" id="UP000247569">
    <property type="component" value="Unassembled WGS sequence"/>
</dbReference>
<dbReference type="InterPro" id="IPR032710">
    <property type="entry name" value="NTF2-like_dom_sf"/>
</dbReference>
<accession>A0A318JU20</accession>
<gene>
    <name evidence="1" type="ORF">DFR70_12093</name>
</gene>
<name>A0A318JU20_9NOCA</name>